<feature type="compositionally biased region" description="Basic and acidic residues" evidence="1">
    <location>
        <begin position="13"/>
        <end position="22"/>
    </location>
</feature>
<dbReference type="RefSeq" id="WP_184727877.1">
    <property type="nucleotide sequence ID" value="NZ_JACHIW010000001.1"/>
</dbReference>
<evidence type="ECO:0000313" key="2">
    <source>
        <dbReference type="EMBL" id="MBB5156806.1"/>
    </source>
</evidence>
<gene>
    <name evidence="2" type="ORF">BJ970_004340</name>
</gene>
<proteinExistence type="predicted"/>
<name>A0A840Q8N2_9PSEU</name>
<organism evidence="2 3">
    <name type="scientific">Saccharopolyspora phatthalungensis</name>
    <dbReference type="NCBI Taxonomy" id="664693"/>
    <lineage>
        <taxon>Bacteria</taxon>
        <taxon>Bacillati</taxon>
        <taxon>Actinomycetota</taxon>
        <taxon>Actinomycetes</taxon>
        <taxon>Pseudonocardiales</taxon>
        <taxon>Pseudonocardiaceae</taxon>
        <taxon>Saccharopolyspora</taxon>
    </lineage>
</organism>
<evidence type="ECO:0000313" key="3">
    <source>
        <dbReference type="Proteomes" id="UP000584374"/>
    </source>
</evidence>
<evidence type="ECO:0000256" key="1">
    <source>
        <dbReference type="SAM" id="MobiDB-lite"/>
    </source>
</evidence>
<dbReference type="EMBL" id="JACHIW010000001">
    <property type="protein sequence ID" value="MBB5156806.1"/>
    <property type="molecule type" value="Genomic_DNA"/>
</dbReference>
<protein>
    <submittedName>
        <fullName evidence="2">Uncharacterized protein</fullName>
    </submittedName>
</protein>
<feature type="region of interest" description="Disordered" evidence="1">
    <location>
        <begin position="1"/>
        <end position="22"/>
    </location>
</feature>
<dbReference type="Proteomes" id="UP000584374">
    <property type="component" value="Unassembled WGS sequence"/>
</dbReference>
<comment type="caution">
    <text evidence="2">The sequence shown here is derived from an EMBL/GenBank/DDBJ whole genome shotgun (WGS) entry which is preliminary data.</text>
</comment>
<dbReference type="AlphaFoldDB" id="A0A840Q8N2"/>
<accession>A0A840Q8N2</accession>
<sequence>MATKNQFRHTRRGRDSEDCERDGMPLDSARAAFEWLVTGPHPVCLDGRLFPGLPARRVPLNEVRDRLLRRRCPQGVRDAVWAHLVLRSRTEGATWTVGCVGVALPALTRIAAMLSARFAGEVTDIHAAVLAGFLAELARVDLTKPRIMLRLRWAAYRAGHTVVREALDAPVPSGYAFRSSPARADKSSAQVTGVIGRLRWDVGRPAVFRRGGGRHHDRSWCCAWPTSPRPISLPCYACCR</sequence>
<feature type="compositionally biased region" description="Basic residues" evidence="1">
    <location>
        <begin position="1"/>
        <end position="12"/>
    </location>
</feature>
<reference evidence="2 3" key="1">
    <citation type="submission" date="2020-08" db="EMBL/GenBank/DDBJ databases">
        <title>Sequencing the genomes of 1000 actinobacteria strains.</title>
        <authorList>
            <person name="Klenk H.-P."/>
        </authorList>
    </citation>
    <scope>NUCLEOTIDE SEQUENCE [LARGE SCALE GENOMIC DNA]</scope>
    <source>
        <strain evidence="2 3">DSM 45584</strain>
    </source>
</reference>
<keyword evidence="3" id="KW-1185">Reference proteome</keyword>